<dbReference type="RefSeq" id="WP_210598666.1">
    <property type="nucleotide sequence ID" value="NZ_JAGKSQ010000008.1"/>
</dbReference>
<organism evidence="1 2">
    <name type="scientific">Halalkalibacter suaedae</name>
    <dbReference type="NCBI Taxonomy" id="2822140"/>
    <lineage>
        <taxon>Bacteria</taxon>
        <taxon>Bacillati</taxon>
        <taxon>Bacillota</taxon>
        <taxon>Bacilli</taxon>
        <taxon>Bacillales</taxon>
        <taxon>Bacillaceae</taxon>
        <taxon>Halalkalibacter</taxon>
    </lineage>
</organism>
<dbReference type="Proteomes" id="UP000678228">
    <property type="component" value="Unassembled WGS sequence"/>
</dbReference>
<dbReference type="AlphaFoldDB" id="A0A940X178"/>
<evidence type="ECO:0000313" key="1">
    <source>
        <dbReference type="EMBL" id="MBP3952809.1"/>
    </source>
</evidence>
<gene>
    <name evidence="1" type="ORF">J7W16_16935</name>
</gene>
<evidence type="ECO:0000313" key="2">
    <source>
        <dbReference type="Proteomes" id="UP000678228"/>
    </source>
</evidence>
<dbReference type="NCBIfam" id="TIGR01637">
    <property type="entry name" value="phage_arpU"/>
    <property type="match status" value="1"/>
</dbReference>
<protein>
    <submittedName>
        <fullName evidence="1">Transcriptional regulator</fullName>
    </submittedName>
</protein>
<sequence length="147" mass="17470">MSFELPELDRRQTQAAVEKALSKYRISKYVAFDDREATTTASYQERLHGPTNTTSDQTAQVAIENVDQRRKQKEYCERIERAVKRLPPMERFLIEQRYLADDAEYITDYNVYSFKFQPPISEGKYRIIRWKAFYKLSLNLNLAINKE</sequence>
<name>A0A940X178_9BACI</name>
<proteinExistence type="predicted"/>
<reference evidence="1" key="1">
    <citation type="submission" date="2021-03" db="EMBL/GenBank/DDBJ databases">
        <title>Bacillus suaedae sp. nov., isolated from Suaeda aralocaspica.</title>
        <authorList>
            <person name="Lei R.F.R."/>
        </authorList>
    </citation>
    <scope>NUCLEOTIDE SEQUENCE</scope>
    <source>
        <strain evidence="1">YZJH907-2</strain>
    </source>
</reference>
<keyword evidence="2" id="KW-1185">Reference proteome</keyword>
<dbReference type="EMBL" id="JAGKSQ010000008">
    <property type="protein sequence ID" value="MBP3952809.1"/>
    <property type="molecule type" value="Genomic_DNA"/>
</dbReference>
<dbReference type="InterPro" id="IPR006524">
    <property type="entry name" value="ArpU-like"/>
</dbReference>
<accession>A0A940X178</accession>
<comment type="caution">
    <text evidence="1">The sequence shown here is derived from an EMBL/GenBank/DDBJ whole genome shotgun (WGS) entry which is preliminary data.</text>
</comment>